<evidence type="ECO:0000313" key="2">
    <source>
        <dbReference type="Proteomes" id="UP001207468"/>
    </source>
</evidence>
<gene>
    <name evidence="1" type="ORF">F5148DRAFT_1196985</name>
</gene>
<keyword evidence="2" id="KW-1185">Reference proteome</keyword>
<sequence>MEGDGNTQHVKRFKHQSYQATLKHVHLPPALAQSDFDQDIADDQSHFFVAIEHWRQLNLSPAFVQFAIDVADISASMPLLVHHWSDIIQLWLRAVGSADDEALVALL</sequence>
<dbReference type="EMBL" id="JAGFNK010000093">
    <property type="protein sequence ID" value="KAI9508385.1"/>
    <property type="molecule type" value="Genomic_DNA"/>
</dbReference>
<reference evidence="1" key="1">
    <citation type="submission" date="2021-03" db="EMBL/GenBank/DDBJ databases">
        <title>Evolutionary priming and transition to the ectomycorrhizal habit in an iconic lineage of mushroom-forming fungi: is preadaptation a requirement?</title>
        <authorList>
            <consortium name="DOE Joint Genome Institute"/>
            <person name="Looney B.P."/>
            <person name="Miyauchi S."/>
            <person name="Morin E."/>
            <person name="Drula E."/>
            <person name="Courty P.E."/>
            <person name="Chicoki N."/>
            <person name="Fauchery L."/>
            <person name="Kohler A."/>
            <person name="Kuo A."/>
            <person name="LaButti K."/>
            <person name="Pangilinan J."/>
            <person name="Lipzen A."/>
            <person name="Riley R."/>
            <person name="Andreopoulos W."/>
            <person name="He G."/>
            <person name="Johnson J."/>
            <person name="Barry K.W."/>
            <person name="Grigoriev I.V."/>
            <person name="Nagy L."/>
            <person name="Hibbett D."/>
            <person name="Henrissat B."/>
            <person name="Matheny P.B."/>
            <person name="Labbe J."/>
            <person name="Martin A.F."/>
        </authorList>
    </citation>
    <scope>NUCLEOTIDE SEQUENCE</scope>
    <source>
        <strain evidence="1">BPL698</strain>
    </source>
</reference>
<comment type="caution">
    <text evidence="1">The sequence shown here is derived from an EMBL/GenBank/DDBJ whole genome shotgun (WGS) entry which is preliminary data.</text>
</comment>
<name>A0ACC0U9J2_9AGAM</name>
<organism evidence="1 2">
    <name type="scientific">Russula earlei</name>
    <dbReference type="NCBI Taxonomy" id="71964"/>
    <lineage>
        <taxon>Eukaryota</taxon>
        <taxon>Fungi</taxon>
        <taxon>Dikarya</taxon>
        <taxon>Basidiomycota</taxon>
        <taxon>Agaricomycotina</taxon>
        <taxon>Agaricomycetes</taxon>
        <taxon>Russulales</taxon>
        <taxon>Russulaceae</taxon>
        <taxon>Russula</taxon>
    </lineage>
</organism>
<feature type="non-terminal residue" evidence="1">
    <location>
        <position position="107"/>
    </location>
</feature>
<evidence type="ECO:0000313" key="1">
    <source>
        <dbReference type="EMBL" id="KAI9508385.1"/>
    </source>
</evidence>
<accession>A0ACC0U9J2</accession>
<protein>
    <submittedName>
        <fullName evidence="1">Uncharacterized protein</fullName>
    </submittedName>
</protein>
<proteinExistence type="predicted"/>
<dbReference type="Proteomes" id="UP001207468">
    <property type="component" value="Unassembled WGS sequence"/>
</dbReference>